<feature type="domain" description="Amine oxidase" evidence="1">
    <location>
        <begin position="20"/>
        <end position="447"/>
    </location>
</feature>
<dbReference type="Gene3D" id="3.50.50.60">
    <property type="entry name" value="FAD/NAD(P)-binding domain"/>
    <property type="match status" value="1"/>
</dbReference>
<dbReference type="EMBL" id="JBIAWJ010000001">
    <property type="protein sequence ID" value="MFF4520511.1"/>
    <property type="molecule type" value="Genomic_DNA"/>
</dbReference>
<accession>A0ABW6UAP5</accession>
<dbReference type="PANTHER" id="PTHR43734:SF4">
    <property type="entry name" value="AMINE OXIDASE DOMAIN-CONTAINING PROTEIN"/>
    <property type="match status" value="1"/>
</dbReference>
<name>A0ABW6UAP5_9ACTN</name>
<dbReference type="InterPro" id="IPR036188">
    <property type="entry name" value="FAD/NAD-bd_sf"/>
</dbReference>
<gene>
    <name evidence="2" type="ORF">ACFY1D_03410</name>
</gene>
<reference evidence="2 3" key="1">
    <citation type="submission" date="2024-10" db="EMBL/GenBank/DDBJ databases">
        <title>The Natural Products Discovery Center: Release of the First 8490 Sequenced Strains for Exploring Actinobacteria Biosynthetic Diversity.</title>
        <authorList>
            <person name="Kalkreuter E."/>
            <person name="Kautsar S.A."/>
            <person name="Yang D."/>
            <person name="Bader C.D."/>
            <person name="Teijaro C.N."/>
            <person name="Fluegel L."/>
            <person name="Davis C.M."/>
            <person name="Simpson J.R."/>
            <person name="Lauterbach L."/>
            <person name="Steele A.D."/>
            <person name="Gui C."/>
            <person name="Meng S."/>
            <person name="Li G."/>
            <person name="Viehrig K."/>
            <person name="Ye F."/>
            <person name="Su P."/>
            <person name="Kiefer A.F."/>
            <person name="Nichols A."/>
            <person name="Cepeda A.J."/>
            <person name="Yan W."/>
            <person name="Fan B."/>
            <person name="Jiang Y."/>
            <person name="Adhikari A."/>
            <person name="Zheng C.-J."/>
            <person name="Schuster L."/>
            <person name="Cowan T.M."/>
            <person name="Smanski M.J."/>
            <person name="Chevrette M.G."/>
            <person name="De Carvalho L.P.S."/>
            <person name="Shen B."/>
        </authorList>
    </citation>
    <scope>NUCLEOTIDE SEQUENCE [LARGE SCALE GENOMIC DNA]</scope>
    <source>
        <strain evidence="2 3">NPDC001390</strain>
    </source>
</reference>
<dbReference type="RefSeq" id="WP_387883241.1">
    <property type="nucleotide sequence ID" value="NZ_JBIAWJ010000001.1"/>
</dbReference>
<dbReference type="Pfam" id="PF01593">
    <property type="entry name" value="Amino_oxidase"/>
    <property type="match status" value="1"/>
</dbReference>
<evidence type="ECO:0000313" key="3">
    <source>
        <dbReference type="Proteomes" id="UP001602058"/>
    </source>
</evidence>
<sequence>MRNTRARTAIPVVILGGGPCGLACAHELQRLGHRDWVLLEAAQTVGGLGSSVVDEAGFTWDLGGHVVFSTMKSFDALLDELFAPHELLRHERSSFVRHGGRWVPYPFQQHLHHLPRAQAQKCLDDLATAQARGPASSGTDFGVWLEATYGPALVEEFFAPYNHKIWATALSEMSSSWIAERVAPADTSALRRRVASGTTSTSRWGPNAEFAFPASGGTGAIWKRLASRLRGDVRTGQAVLRIDETAKTLLTSDGSILSYGSLVATGALDQLVAMTAGASAQVRQAATALKHTTVAMVGLGYKSPTTDRRSWLYFPGREAPFYRATNFSRYAPANVPHSDLSRYSAWMTETSLPAGTLLDEAALVEECDTALRRCGLVPDDAQRVSGHLELIPYAYPVPTTGRDTALARIQPWLESHEIYSRGRFGTWRYEIGNMDHAVTMGQDIAQRLVHGTAERIYTALRPAAREAVHGR</sequence>
<keyword evidence="3" id="KW-1185">Reference proteome</keyword>
<evidence type="ECO:0000259" key="1">
    <source>
        <dbReference type="Pfam" id="PF01593"/>
    </source>
</evidence>
<proteinExistence type="predicted"/>
<evidence type="ECO:0000313" key="2">
    <source>
        <dbReference type="EMBL" id="MFF4520511.1"/>
    </source>
</evidence>
<dbReference type="SUPFAM" id="SSF51905">
    <property type="entry name" value="FAD/NAD(P)-binding domain"/>
    <property type="match status" value="1"/>
</dbReference>
<dbReference type="Proteomes" id="UP001602058">
    <property type="component" value="Unassembled WGS sequence"/>
</dbReference>
<protein>
    <submittedName>
        <fullName evidence="2">Protoporphyrinogen/coproporphyrinogen oxidase</fullName>
    </submittedName>
</protein>
<comment type="caution">
    <text evidence="2">The sequence shown here is derived from an EMBL/GenBank/DDBJ whole genome shotgun (WGS) entry which is preliminary data.</text>
</comment>
<dbReference type="PANTHER" id="PTHR43734">
    <property type="entry name" value="PHYTOENE DESATURASE"/>
    <property type="match status" value="1"/>
</dbReference>
<organism evidence="2 3">
    <name type="scientific">Streptomyces bluensis</name>
    <dbReference type="NCBI Taxonomy" id="33897"/>
    <lineage>
        <taxon>Bacteria</taxon>
        <taxon>Bacillati</taxon>
        <taxon>Actinomycetota</taxon>
        <taxon>Actinomycetes</taxon>
        <taxon>Kitasatosporales</taxon>
        <taxon>Streptomycetaceae</taxon>
        <taxon>Streptomyces</taxon>
    </lineage>
</organism>
<dbReference type="InterPro" id="IPR002937">
    <property type="entry name" value="Amino_oxidase"/>
</dbReference>